<dbReference type="Gene3D" id="3.10.450.50">
    <property type="match status" value="1"/>
</dbReference>
<dbReference type="InterPro" id="IPR027843">
    <property type="entry name" value="DUF4440"/>
</dbReference>
<dbReference type="InterPro" id="IPR032710">
    <property type="entry name" value="NTF2-like_dom_sf"/>
</dbReference>
<feature type="domain" description="DUF4440" evidence="2">
    <location>
        <begin position="54"/>
        <end position="160"/>
    </location>
</feature>
<dbReference type="SUPFAM" id="SSF54427">
    <property type="entry name" value="NTF2-like"/>
    <property type="match status" value="1"/>
</dbReference>
<gene>
    <name evidence="3" type="ORF">A6E04_04830</name>
</gene>
<comment type="caution">
    <text evidence="3">The sequence shown here is derived from an EMBL/GenBank/DDBJ whole genome shotgun (WGS) entry which is preliminary data.</text>
</comment>
<dbReference type="Pfam" id="PF14534">
    <property type="entry name" value="DUF4440"/>
    <property type="match status" value="1"/>
</dbReference>
<keyword evidence="1" id="KW-0732">Signal</keyword>
<feature type="chain" id="PRO_5008632522" evidence="1">
    <location>
        <begin position="21"/>
        <end position="174"/>
    </location>
</feature>
<dbReference type="RefSeq" id="WP_023602877.1">
    <property type="nucleotide sequence ID" value="NZ_CAWMPN010000004.1"/>
</dbReference>
<feature type="signal peptide" evidence="1">
    <location>
        <begin position="1"/>
        <end position="20"/>
    </location>
</feature>
<evidence type="ECO:0000259" key="2">
    <source>
        <dbReference type="Pfam" id="PF14534"/>
    </source>
</evidence>
<reference evidence="3 4" key="1">
    <citation type="submission" date="2016-06" db="EMBL/GenBank/DDBJ databases">
        <authorList>
            <person name="Kjaerup R.B."/>
            <person name="Dalgaard T.S."/>
            <person name="Juul-Madsen H.R."/>
        </authorList>
    </citation>
    <scope>NUCLEOTIDE SEQUENCE [LARGE SCALE GENOMIC DNA]</scope>
    <source>
        <strain evidence="3 4">1S159</strain>
    </source>
</reference>
<proteinExistence type="predicted"/>
<evidence type="ECO:0000313" key="3">
    <source>
        <dbReference type="EMBL" id="OCH23231.1"/>
    </source>
</evidence>
<accession>A0A1B9P411</accession>
<sequence>MKKQTLILSALLVLSPITYAKTEFQPNTHQISPAEVDLNNLTKEQNRVYDTVIQYQTALNSGDTKTILELFAPESYSQWNGKRTADTTEKRFNQYSNLFQNEKFETDFAFDSINVKGDSAYVRTHHHRGAVVTELDNQHTLIDLNREIFVMRKVNGEWKIAVYAFNTDPVQGES</sequence>
<organism evidence="3 4">
    <name type="scientific">Aliivibrio logei</name>
    <name type="common">Vibrio logei</name>
    <dbReference type="NCBI Taxonomy" id="688"/>
    <lineage>
        <taxon>Bacteria</taxon>
        <taxon>Pseudomonadati</taxon>
        <taxon>Pseudomonadota</taxon>
        <taxon>Gammaproteobacteria</taxon>
        <taxon>Vibrionales</taxon>
        <taxon>Vibrionaceae</taxon>
        <taxon>Aliivibrio</taxon>
    </lineage>
</organism>
<protein>
    <submittedName>
        <fullName evidence="3">DUF4440 domain-containing protein</fullName>
    </submittedName>
</protein>
<evidence type="ECO:0000256" key="1">
    <source>
        <dbReference type="SAM" id="SignalP"/>
    </source>
</evidence>
<evidence type="ECO:0000313" key="4">
    <source>
        <dbReference type="Proteomes" id="UP000093523"/>
    </source>
</evidence>
<dbReference type="Proteomes" id="UP000093523">
    <property type="component" value="Unassembled WGS sequence"/>
</dbReference>
<name>A0A1B9P411_ALILO</name>
<dbReference type="OrthoDB" id="6491893at2"/>
<dbReference type="AlphaFoldDB" id="A0A1B9P411"/>
<dbReference type="STRING" id="688.A6E04_04830"/>
<dbReference type="EMBL" id="MAJU01000004">
    <property type="protein sequence ID" value="OCH23231.1"/>
    <property type="molecule type" value="Genomic_DNA"/>
</dbReference>